<evidence type="ECO:0000313" key="1">
    <source>
        <dbReference type="EMBL" id="KAF4690775.1"/>
    </source>
</evidence>
<sequence length="509" mass="58493">MISTTRAPARRIFPPLRLKLVRYNTTIPAADEVVTEQERWELHSSKSWMESPIALTKLVWRTSMRGVRDERLWAKLSKRAVLMSVHMGHRELTTCLLGFAKIRYRDPKFQLLQSISPAILKNISEFDTLELALLLGAYRRLEYRRIDQIELLMNENPQLRWSSEPFLVGLVLHGMAKVDLRHSGSLKILSRAFTHHCRRYAELQRQETLAVGLNALARLDWRSRKMRLYAEQAVAARLQRALQLDNVSDRTKGRDNDTFDMQSLSLLAQSLVSLADEFPSTSVLRDLFSLASTSTMGVMARRLHTKEVGSNQVPAGQLAQLRVFKNACQILKYCRPNAVEEMFQDSEFGEDIRQFFEAALANTKAPTRRIRPRWANEIYVVMAIPYYEWRELKSLDDKLLYLYSLGRKVYKRIKEKEELTQKEAAKGMTVSFNTAEVQAAMPEDDWWSSDSDCCDEGVYLSTGLIRNAEGVHKLSPLMVEGDPRPSATVLSELTANLMEDYHQDDEEKG</sequence>
<gene>
    <name evidence="1" type="ORF">FOZ60_016861</name>
</gene>
<dbReference type="OrthoDB" id="385235at2759"/>
<organism evidence="1 2">
    <name type="scientific">Perkinsus olseni</name>
    <name type="common">Perkinsus atlanticus</name>
    <dbReference type="NCBI Taxonomy" id="32597"/>
    <lineage>
        <taxon>Eukaryota</taxon>
        <taxon>Sar</taxon>
        <taxon>Alveolata</taxon>
        <taxon>Perkinsozoa</taxon>
        <taxon>Perkinsea</taxon>
        <taxon>Perkinsida</taxon>
        <taxon>Perkinsidae</taxon>
        <taxon>Perkinsus</taxon>
    </lineage>
</organism>
<comment type="caution">
    <text evidence="1">The sequence shown here is derived from an EMBL/GenBank/DDBJ whole genome shotgun (WGS) entry which is preliminary data.</text>
</comment>
<dbReference type="AlphaFoldDB" id="A0A7J6P3U6"/>
<protein>
    <submittedName>
        <fullName evidence="1">Uncharacterized protein</fullName>
    </submittedName>
</protein>
<proteinExistence type="predicted"/>
<reference evidence="1 2" key="1">
    <citation type="submission" date="2020-04" db="EMBL/GenBank/DDBJ databases">
        <title>Perkinsus olseni comparative genomics.</title>
        <authorList>
            <person name="Bogema D.R."/>
        </authorList>
    </citation>
    <scope>NUCLEOTIDE SEQUENCE [LARGE SCALE GENOMIC DNA]</scope>
    <source>
        <strain evidence="1">00978-12</strain>
    </source>
</reference>
<evidence type="ECO:0000313" key="2">
    <source>
        <dbReference type="Proteomes" id="UP000541610"/>
    </source>
</evidence>
<dbReference type="Proteomes" id="UP000541610">
    <property type="component" value="Unassembled WGS sequence"/>
</dbReference>
<name>A0A7J6P3U6_PEROL</name>
<dbReference type="EMBL" id="JABANP010000092">
    <property type="protein sequence ID" value="KAF4690775.1"/>
    <property type="molecule type" value="Genomic_DNA"/>
</dbReference>
<accession>A0A7J6P3U6</accession>